<sequence>MKDLLDLSALIKKKLSGAKKTPSATPDEMTSSGPLSLVIPPALAVGPVNVDSSREDLARESSDRETAEPSVTDGNRKKRSAPGPSASIETQTGTGSDEPPKKKKKKEKKKRKNSVEERSEPSGDVEGRELVALDSSNRDVATQTSVELDDSSNVL</sequence>
<organism evidence="2 3">
    <name type="scientific">Brassica cretica</name>
    <name type="common">Mustard</name>
    <dbReference type="NCBI Taxonomy" id="69181"/>
    <lineage>
        <taxon>Eukaryota</taxon>
        <taxon>Viridiplantae</taxon>
        <taxon>Streptophyta</taxon>
        <taxon>Embryophyta</taxon>
        <taxon>Tracheophyta</taxon>
        <taxon>Spermatophyta</taxon>
        <taxon>Magnoliopsida</taxon>
        <taxon>eudicotyledons</taxon>
        <taxon>Gunneridae</taxon>
        <taxon>Pentapetalae</taxon>
        <taxon>rosids</taxon>
        <taxon>malvids</taxon>
        <taxon>Brassicales</taxon>
        <taxon>Brassicaceae</taxon>
        <taxon>Brassiceae</taxon>
        <taxon>Brassica</taxon>
    </lineage>
</organism>
<feature type="compositionally biased region" description="Polar residues" evidence="1">
    <location>
        <begin position="134"/>
        <end position="155"/>
    </location>
</feature>
<dbReference type="Proteomes" id="UP000266723">
    <property type="component" value="Unassembled WGS sequence"/>
</dbReference>
<evidence type="ECO:0000313" key="2">
    <source>
        <dbReference type="EMBL" id="KAF3493335.1"/>
    </source>
</evidence>
<accession>A0ABQ7A6N8</accession>
<comment type="caution">
    <text evidence="2">The sequence shown here is derived from an EMBL/GenBank/DDBJ whole genome shotgun (WGS) entry which is preliminary data.</text>
</comment>
<feature type="compositionally biased region" description="Polar residues" evidence="1">
    <location>
        <begin position="22"/>
        <end position="34"/>
    </location>
</feature>
<dbReference type="EMBL" id="QGKV02002055">
    <property type="protein sequence ID" value="KAF3493335.1"/>
    <property type="molecule type" value="Genomic_DNA"/>
</dbReference>
<protein>
    <submittedName>
        <fullName evidence="2">Uncharacterized protein</fullName>
    </submittedName>
</protein>
<proteinExistence type="predicted"/>
<feature type="compositionally biased region" description="Basic residues" evidence="1">
    <location>
        <begin position="101"/>
        <end position="112"/>
    </location>
</feature>
<feature type="region of interest" description="Disordered" evidence="1">
    <location>
        <begin position="15"/>
        <end position="155"/>
    </location>
</feature>
<feature type="compositionally biased region" description="Basic and acidic residues" evidence="1">
    <location>
        <begin position="52"/>
        <end position="67"/>
    </location>
</feature>
<keyword evidence="3" id="KW-1185">Reference proteome</keyword>
<reference evidence="2 3" key="1">
    <citation type="journal article" date="2020" name="BMC Genomics">
        <title>Intraspecific diversification of the crop wild relative Brassica cretica Lam. using demographic model selection.</title>
        <authorList>
            <person name="Kioukis A."/>
            <person name="Michalopoulou V.A."/>
            <person name="Briers L."/>
            <person name="Pirintsos S."/>
            <person name="Studholme D.J."/>
            <person name="Pavlidis P."/>
            <person name="Sarris P.F."/>
        </authorList>
    </citation>
    <scope>NUCLEOTIDE SEQUENCE [LARGE SCALE GENOMIC DNA]</scope>
    <source>
        <strain evidence="3">cv. PFS-1207/04</strain>
    </source>
</reference>
<evidence type="ECO:0000256" key="1">
    <source>
        <dbReference type="SAM" id="MobiDB-lite"/>
    </source>
</evidence>
<gene>
    <name evidence="2" type="ORF">DY000_02053658</name>
</gene>
<name>A0ABQ7A6N8_BRACR</name>
<feature type="compositionally biased region" description="Basic and acidic residues" evidence="1">
    <location>
        <begin position="113"/>
        <end position="131"/>
    </location>
</feature>
<evidence type="ECO:0000313" key="3">
    <source>
        <dbReference type="Proteomes" id="UP000266723"/>
    </source>
</evidence>